<dbReference type="OrthoDB" id="10053569at2759"/>
<dbReference type="InterPro" id="IPR002938">
    <property type="entry name" value="FAD-bd"/>
</dbReference>
<organism evidence="13 14">
    <name type="scientific">Hypsizygus marmoreus</name>
    <name type="common">White beech mushroom</name>
    <name type="synonym">Agaricus marmoreus</name>
    <dbReference type="NCBI Taxonomy" id="39966"/>
    <lineage>
        <taxon>Eukaryota</taxon>
        <taxon>Fungi</taxon>
        <taxon>Dikarya</taxon>
        <taxon>Basidiomycota</taxon>
        <taxon>Agaricomycotina</taxon>
        <taxon>Agaricomycetes</taxon>
        <taxon>Agaricomycetidae</taxon>
        <taxon>Agaricales</taxon>
        <taxon>Tricholomatineae</taxon>
        <taxon>Lyophyllaceae</taxon>
        <taxon>Hypsizygus</taxon>
    </lineage>
</organism>
<evidence type="ECO:0000256" key="4">
    <source>
        <dbReference type="ARBA" id="ARBA00022827"/>
    </source>
</evidence>
<keyword evidence="6 10" id="KW-0560">Oxidoreductase</keyword>
<keyword evidence="4 10" id="KW-0274">FAD</keyword>
<dbReference type="Pfam" id="PF01494">
    <property type="entry name" value="FAD_binding_3"/>
    <property type="match status" value="1"/>
</dbReference>
<keyword evidence="8 10" id="KW-0496">Mitochondrion</keyword>
<keyword evidence="3 10" id="KW-0662">Pyridine nucleotide biosynthesis</keyword>
<comment type="subcellular location">
    <subcellularLocation>
        <location evidence="10">Mitochondrion outer membrane</location>
    </subcellularLocation>
</comment>
<evidence type="ECO:0000256" key="9">
    <source>
        <dbReference type="ARBA" id="ARBA00047818"/>
    </source>
</evidence>
<dbReference type="PANTHER" id="PTHR46028">
    <property type="entry name" value="KYNURENINE 3-MONOOXYGENASE"/>
    <property type="match status" value="1"/>
</dbReference>
<keyword evidence="10" id="KW-1000">Mitochondrion outer membrane</keyword>
<sequence>MSSPARKVVIVGAGPVGCLAAMAFAKQGWKAELYESRPDIRLPASKLANKQRSINLAISHRGIAAFDAIDPAATQRFMQAVTPMRGRMIHSLNGDLDSQLYDRDGQCINSIDRALLNEELLEDAAASPNIRVFFNHKVTSADFDAKIMTVRNVESNEDLSVGFDFCVGADGSYSIVRRQMMRVVRMDYQQEYIKHEYIELRMPAGQDDDGKPTFLIDPNHLHIWPRHSFMLVALPNKDKTFTCTLFAPSSDFDRLSSADAILDWFRTYFPDALLLIGEKNLLNDFSQNPRSPLMCTKSKPYHYKDRAIILGDAAHSMVPFYGQGLNCGLEDVRVLNALLLEEGVKSTPPSSAIELSDNVDKRLARALDRYSESRYDDLIAICDLAMDNYVEMRHAVTTPGYLFKKTLDNLLYALSSRTKISLTSLGPLLSRMPYPPGTPSGWLPLYTMVTFRPDISYATAQKRATRQARIIAGFSWIVMLLIGLAGMWIMWLALAFRTQVQS</sequence>
<dbReference type="GO" id="GO:0043420">
    <property type="term" value="P:anthranilate metabolic process"/>
    <property type="evidence" value="ECO:0007669"/>
    <property type="project" value="UniProtKB-UniRule"/>
</dbReference>
<dbReference type="EC" id="1.14.13.9" evidence="10"/>
<dbReference type="GO" id="GO:0070189">
    <property type="term" value="P:kynurenine metabolic process"/>
    <property type="evidence" value="ECO:0007669"/>
    <property type="project" value="TreeGrafter"/>
</dbReference>
<dbReference type="HAMAP" id="MF_01971">
    <property type="entry name" value="Kynurenine_monooxygenase"/>
    <property type="match status" value="1"/>
</dbReference>
<comment type="caution">
    <text evidence="13">The sequence shown here is derived from an EMBL/GenBank/DDBJ whole genome shotgun (WGS) entry which is preliminary data.</text>
</comment>
<dbReference type="UniPathway" id="UPA00253">
    <property type="reaction ID" value="UER00328"/>
</dbReference>
<dbReference type="GO" id="GO:0071949">
    <property type="term" value="F:FAD binding"/>
    <property type="evidence" value="ECO:0007669"/>
    <property type="project" value="InterPro"/>
</dbReference>
<keyword evidence="11" id="KW-0812">Transmembrane</keyword>
<comment type="cofactor">
    <cofactor evidence="1 10">
        <name>FAD</name>
        <dbReference type="ChEBI" id="CHEBI:57692"/>
    </cofactor>
</comment>
<evidence type="ECO:0000256" key="10">
    <source>
        <dbReference type="HAMAP-Rule" id="MF_03018"/>
    </source>
</evidence>
<evidence type="ECO:0000313" key="14">
    <source>
        <dbReference type="Proteomes" id="UP000076154"/>
    </source>
</evidence>
<feature type="transmembrane region" description="Helical" evidence="11">
    <location>
        <begin position="470"/>
        <end position="496"/>
    </location>
</feature>
<dbReference type="GO" id="GO:0005741">
    <property type="term" value="C:mitochondrial outer membrane"/>
    <property type="evidence" value="ECO:0007669"/>
    <property type="project" value="UniProtKB-SubCell"/>
</dbReference>
<dbReference type="EMBL" id="LUEZ02000055">
    <property type="protein sequence ID" value="RDB20986.1"/>
    <property type="molecule type" value="Genomic_DNA"/>
</dbReference>
<keyword evidence="11" id="KW-1133">Transmembrane helix</keyword>
<evidence type="ECO:0000259" key="12">
    <source>
        <dbReference type="Pfam" id="PF01494"/>
    </source>
</evidence>
<dbReference type="GO" id="GO:0006569">
    <property type="term" value="P:L-tryptophan catabolic process"/>
    <property type="evidence" value="ECO:0007669"/>
    <property type="project" value="UniProtKB-UniRule"/>
</dbReference>
<keyword evidence="2 10" id="KW-0285">Flavoprotein</keyword>
<evidence type="ECO:0000256" key="8">
    <source>
        <dbReference type="ARBA" id="ARBA00023128"/>
    </source>
</evidence>
<keyword evidence="14" id="KW-1185">Reference proteome</keyword>
<evidence type="ECO:0000256" key="7">
    <source>
        <dbReference type="ARBA" id="ARBA00023033"/>
    </source>
</evidence>
<keyword evidence="5 10" id="KW-0521">NADP</keyword>
<comment type="similarity">
    <text evidence="10">Belongs to the aromatic-ring hydroxylase family. KMO subfamily.</text>
</comment>
<name>A0A369JQD5_HYPMA</name>
<dbReference type="Gene3D" id="3.50.50.60">
    <property type="entry name" value="FAD/NAD(P)-binding domain"/>
    <property type="match status" value="1"/>
</dbReference>
<dbReference type="AlphaFoldDB" id="A0A369JQD5"/>
<dbReference type="PRINTS" id="PR00420">
    <property type="entry name" value="RNGMNOXGNASE"/>
</dbReference>
<proteinExistence type="inferred from homology"/>
<accession>A0A369JQD5</accession>
<dbReference type="InterPro" id="IPR027545">
    <property type="entry name" value="Kynurenine_monooxygenase"/>
</dbReference>
<protein>
    <recommendedName>
        <fullName evidence="10">Kynurenine 3-monooxygenase</fullName>
        <ecNumber evidence="10">1.14.13.9</ecNumber>
    </recommendedName>
    <alternativeName>
        <fullName evidence="10">Biosynthesis of nicotinic acid protein 4</fullName>
    </alternativeName>
    <alternativeName>
        <fullName evidence="10">Kynurenine 3-hydroxylase</fullName>
    </alternativeName>
</protein>
<keyword evidence="10 11" id="KW-0472">Membrane</keyword>
<comment type="catalytic activity">
    <reaction evidence="9 10">
        <text>L-kynurenine + NADPH + O2 + H(+) = 3-hydroxy-L-kynurenine + NADP(+) + H2O</text>
        <dbReference type="Rhea" id="RHEA:20545"/>
        <dbReference type="ChEBI" id="CHEBI:15377"/>
        <dbReference type="ChEBI" id="CHEBI:15378"/>
        <dbReference type="ChEBI" id="CHEBI:15379"/>
        <dbReference type="ChEBI" id="CHEBI:57783"/>
        <dbReference type="ChEBI" id="CHEBI:57959"/>
        <dbReference type="ChEBI" id="CHEBI:58125"/>
        <dbReference type="ChEBI" id="CHEBI:58349"/>
        <dbReference type="EC" id="1.14.13.9"/>
    </reaction>
</comment>
<keyword evidence="7 10" id="KW-0503">Monooxygenase</keyword>
<dbReference type="InterPro" id="IPR036188">
    <property type="entry name" value="FAD/NAD-bd_sf"/>
</dbReference>
<dbReference type="Proteomes" id="UP000076154">
    <property type="component" value="Unassembled WGS sequence"/>
</dbReference>
<feature type="domain" description="FAD-binding" evidence="12">
    <location>
        <begin position="7"/>
        <end position="339"/>
    </location>
</feature>
<dbReference type="STRING" id="39966.A0A369JQD5"/>
<comment type="function">
    <text evidence="10">Catalyzes the hydroxylation of L-kynurenine (L-Kyn) to form 3-hydroxy-L-kynurenine (L-3OHKyn). Required for synthesis of quinolinic acid.</text>
</comment>
<evidence type="ECO:0000256" key="2">
    <source>
        <dbReference type="ARBA" id="ARBA00022630"/>
    </source>
</evidence>
<evidence type="ECO:0000256" key="11">
    <source>
        <dbReference type="SAM" id="Phobius"/>
    </source>
</evidence>
<dbReference type="InParanoid" id="A0A369JQD5"/>
<evidence type="ECO:0000256" key="5">
    <source>
        <dbReference type="ARBA" id="ARBA00022857"/>
    </source>
</evidence>
<comment type="pathway">
    <text evidence="10">Cofactor biosynthesis; NAD(+) biosynthesis; quinolinate from L-kynurenine: step 1/3.</text>
</comment>
<evidence type="ECO:0000256" key="1">
    <source>
        <dbReference type="ARBA" id="ARBA00001974"/>
    </source>
</evidence>
<dbReference type="GO" id="GO:0004502">
    <property type="term" value="F:kynurenine 3-monooxygenase activity"/>
    <property type="evidence" value="ECO:0007669"/>
    <property type="project" value="UniProtKB-UniRule"/>
</dbReference>
<gene>
    <name evidence="10 13" type="primary">BNA4</name>
    <name evidence="13" type="ORF">Hypma_011520</name>
</gene>
<evidence type="ECO:0000256" key="3">
    <source>
        <dbReference type="ARBA" id="ARBA00022642"/>
    </source>
</evidence>
<dbReference type="GO" id="GO:0019805">
    <property type="term" value="P:quinolinate biosynthetic process"/>
    <property type="evidence" value="ECO:0007669"/>
    <property type="project" value="UniProtKB-UniRule"/>
</dbReference>
<evidence type="ECO:0000313" key="13">
    <source>
        <dbReference type="EMBL" id="RDB20986.1"/>
    </source>
</evidence>
<dbReference type="SUPFAM" id="SSF51905">
    <property type="entry name" value="FAD/NAD(P)-binding domain"/>
    <property type="match status" value="1"/>
</dbReference>
<reference evidence="13" key="1">
    <citation type="submission" date="2018-04" db="EMBL/GenBank/DDBJ databases">
        <title>Whole genome sequencing of Hypsizygus marmoreus.</title>
        <authorList>
            <person name="Choi I.-G."/>
            <person name="Min B."/>
            <person name="Kim J.-G."/>
            <person name="Kim S."/>
            <person name="Oh Y.-L."/>
            <person name="Kong W.-S."/>
            <person name="Park H."/>
            <person name="Jeong J."/>
            <person name="Song E.-S."/>
        </authorList>
    </citation>
    <scope>NUCLEOTIDE SEQUENCE [LARGE SCALE GENOMIC DNA]</scope>
    <source>
        <strain evidence="13">51987-8</strain>
    </source>
</reference>
<dbReference type="GO" id="GO:0034354">
    <property type="term" value="P:'de novo' NAD+ biosynthetic process from L-tryptophan"/>
    <property type="evidence" value="ECO:0007669"/>
    <property type="project" value="UniProtKB-UniRule"/>
</dbReference>
<dbReference type="PANTHER" id="PTHR46028:SF2">
    <property type="entry name" value="KYNURENINE 3-MONOOXYGENASE"/>
    <property type="match status" value="1"/>
</dbReference>
<dbReference type="FunFam" id="3.50.50.60:FF:000129">
    <property type="entry name" value="Kynurenine 3-monooxygenase"/>
    <property type="match status" value="1"/>
</dbReference>
<evidence type="ECO:0000256" key="6">
    <source>
        <dbReference type="ARBA" id="ARBA00023002"/>
    </source>
</evidence>